<organism evidence="1 2">
    <name type="scientific">Colletotrichum shisoi</name>
    <dbReference type="NCBI Taxonomy" id="2078593"/>
    <lineage>
        <taxon>Eukaryota</taxon>
        <taxon>Fungi</taxon>
        <taxon>Dikarya</taxon>
        <taxon>Ascomycota</taxon>
        <taxon>Pezizomycotina</taxon>
        <taxon>Sordariomycetes</taxon>
        <taxon>Hypocreomycetidae</taxon>
        <taxon>Glomerellales</taxon>
        <taxon>Glomerellaceae</taxon>
        <taxon>Colletotrichum</taxon>
        <taxon>Colletotrichum destructivum species complex</taxon>
    </lineage>
</organism>
<name>A0A5Q4BTU2_9PEZI</name>
<dbReference type="Proteomes" id="UP000326340">
    <property type="component" value="Unassembled WGS sequence"/>
</dbReference>
<reference evidence="1 2" key="1">
    <citation type="journal article" date="2019" name="Sci. Rep.">
        <title>Colletotrichum shisoi sp. nov., an anthracnose pathogen of Perilla frutescens in Japan: molecular phylogenetic, morphological and genomic evidence.</title>
        <authorList>
            <person name="Gan P."/>
            <person name="Tsushima A."/>
            <person name="Hiroyama R."/>
            <person name="Narusaka M."/>
            <person name="Takano Y."/>
            <person name="Narusaka Y."/>
            <person name="Kawaradani M."/>
            <person name="Damm U."/>
            <person name="Shirasu K."/>
        </authorList>
    </citation>
    <scope>NUCLEOTIDE SEQUENCE [LARGE SCALE GENOMIC DNA]</scope>
    <source>
        <strain evidence="1 2">PG-2018a</strain>
    </source>
</reference>
<keyword evidence="2" id="KW-1185">Reference proteome</keyword>
<evidence type="ECO:0000313" key="2">
    <source>
        <dbReference type="Proteomes" id="UP000326340"/>
    </source>
</evidence>
<proteinExistence type="predicted"/>
<dbReference type="Gene3D" id="3.40.50.720">
    <property type="entry name" value="NAD(P)-binding Rossmann-like Domain"/>
    <property type="match status" value="1"/>
</dbReference>
<gene>
    <name evidence="1" type="ORF">CSHISOI_05008</name>
</gene>
<comment type="caution">
    <text evidence="1">The sequence shown here is derived from an EMBL/GenBank/DDBJ whole genome shotgun (WGS) entry which is preliminary data.</text>
</comment>
<dbReference type="OrthoDB" id="3358371at2759"/>
<dbReference type="EMBL" id="PUHP01000381">
    <property type="protein sequence ID" value="TQN70485.1"/>
    <property type="molecule type" value="Genomic_DNA"/>
</dbReference>
<sequence>MATYLITQAAGQQSRWVVSYLLAAGANYGPTFGMYAAAALQDPETFGGQEIDLGNELLAIEEVRDILVRVGGREVGVVKRAEQEAEELGISGFGLKFHLMSNVKDLSWTTTVAKGAQEKFGIPFTSLEAALRSSGGTARCSWSVFRPTRLSKVCDN</sequence>
<protein>
    <submittedName>
        <fullName evidence="1">Uncharacterized protein</fullName>
    </submittedName>
</protein>
<dbReference type="AlphaFoldDB" id="A0A5Q4BTU2"/>
<dbReference type="Gene3D" id="3.90.25.10">
    <property type="entry name" value="UDP-galactose 4-epimerase, domain 1"/>
    <property type="match status" value="1"/>
</dbReference>
<accession>A0A5Q4BTU2</accession>
<evidence type="ECO:0000313" key="1">
    <source>
        <dbReference type="EMBL" id="TQN70485.1"/>
    </source>
</evidence>